<protein>
    <submittedName>
        <fullName evidence="2">Uncharacterized protein</fullName>
    </submittedName>
</protein>
<feature type="transmembrane region" description="Helical" evidence="1">
    <location>
        <begin position="96"/>
        <end position="120"/>
    </location>
</feature>
<keyword evidence="3" id="KW-1185">Reference proteome</keyword>
<reference evidence="3" key="1">
    <citation type="submission" date="2018-05" db="EMBL/GenBank/DDBJ databases">
        <authorList>
            <person name="Li Y."/>
        </authorList>
    </citation>
    <scope>NUCLEOTIDE SEQUENCE [LARGE SCALE GENOMIC DNA]</scope>
    <source>
        <strain evidence="3">sk1b4</strain>
    </source>
</reference>
<keyword evidence="1" id="KW-0472">Membrane</keyword>
<dbReference type="AlphaFoldDB" id="A0A2V1K5R9"/>
<feature type="transmembrane region" description="Helical" evidence="1">
    <location>
        <begin position="246"/>
        <end position="267"/>
    </location>
</feature>
<comment type="caution">
    <text evidence="2">The sequence shown here is derived from an EMBL/GenBank/DDBJ whole genome shotgun (WGS) entry which is preliminary data.</text>
</comment>
<accession>A0A2V1K5R9</accession>
<dbReference type="Proteomes" id="UP000245283">
    <property type="component" value="Unassembled WGS sequence"/>
</dbReference>
<keyword evidence="1" id="KW-1133">Transmembrane helix</keyword>
<dbReference type="EMBL" id="QETB01000003">
    <property type="protein sequence ID" value="PWF26389.1"/>
    <property type="molecule type" value="Genomic_DNA"/>
</dbReference>
<proteinExistence type="predicted"/>
<organism evidence="2 3">
    <name type="scientific">Ancrocorticia populi</name>
    <dbReference type="NCBI Taxonomy" id="2175228"/>
    <lineage>
        <taxon>Bacteria</taxon>
        <taxon>Bacillati</taxon>
        <taxon>Actinomycetota</taxon>
        <taxon>Actinomycetes</taxon>
        <taxon>Actinomycetales</taxon>
        <taxon>Actinomycetaceae</taxon>
        <taxon>Ancrocorticia</taxon>
    </lineage>
</organism>
<evidence type="ECO:0000313" key="3">
    <source>
        <dbReference type="Proteomes" id="UP000245283"/>
    </source>
</evidence>
<dbReference type="OrthoDB" id="4399269at2"/>
<gene>
    <name evidence="2" type="ORF">DD236_05880</name>
</gene>
<evidence type="ECO:0000313" key="2">
    <source>
        <dbReference type="EMBL" id="PWF26389.1"/>
    </source>
</evidence>
<name>A0A2V1K5R9_9ACTO</name>
<keyword evidence="1" id="KW-0812">Transmembrane</keyword>
<evidence type="ECO:0000256" key="1">
    <source>
        <dbReference type="SAM" id="Phobius"/>
    </source>
</evidence>
<feature type="transmembrane region" description="Helical" evidence="1">
    <location>
        <begin position="20"/>
        <end position="41"/>
    </location>
</feature>
<dbReference type="RefSeq" id="WP_109093461.1">
    <property type="nucleotide sequence ID" value="NZ_JBQDYW010000005.1"/>
</dbReference>
<feature type="transmembrane region" description="Helical" evidence="1">
    <location>
        <begin position="47"/>
        <end position="67"/>
    </location>
</feature>
<sequence length="277" mass="29936">MMRELFRHEYLSTRKPLAVIAGWLCLVGFVGLIPAAVPIPIVGPVSLVIAIVCFVGLTPALLGYLIFSYWHTMYGRLGYFTMTIPVRGRMIYWTKVLYALMVVAAGIVVSAASLAVATFANDIGSRLPIGTTLGSAWEVITEIYGTAALPLTLIIIVQIVLFVLALPAVMSISAQARFNHLGVGAPIIGAILLYLTYQLTSLVAMMFIPIGIFMGGPNAGKLVAEGMWDSVVKAIPAQAEEAMPDVLGLGMLITATLLTVWLVWWGIRSIERRTSLR</sequence>
<feature type="transmembrane region" description="Helical" evidence="1">
    <location>
        <begin position="143"/>
        <end position="166"/>
    </location>
</feature>